<evidence type="ECO:0000256" key="1">
    <source>
        <dbReference type="SAM" id="MobiDB-lite"/>
    </source>
</evidence>
<sequence length="83" mass="9383">MYQEESSMETLVSSSDDDVILTQETKMGVSERVMKAYEIAKTSLQKKHSTPSSVPSKEIESSRTKNVEDPIRILMFLGSWSHT</sequence>
<evidence type="ECO:0000313" key="2">
    <source>
        <dbReference type="EMBL" id="KAK9161544.1"/>
    </source>
</evidence>
<dbReference type="Proteomes" id="UP001420932">
    <property type="component" value="Unassembled WGS sequence"/>
</dbReference>
<feature type="region of interest" description="Disordered" evidence="1">
    <location>
        <begin position="44"/>
        <end position="65"/>
    </location>
</feature>
<dbReference type="AlphaFoldDB" id="A0AAP0Q0N7"/>
<accession>A0AAP0Q0N7</accession>
<name>A0AAP0Q0N7_9MAGN</name>
<proteinExistence type="predicted"/>
<evidence type="ECO:0000313" key="3">
    <source>
        <dbReference type="Proteomes" id="UP001420932"/>
    </source>
</evidence>
<comment type="caution">
    <text evidence="2">The sequence shown here is derived from an EMBL/GenBank/DDBJ whole genome shotgun (WGS) entry which is preliminary data.</text>
</comment>
<dbReference type="EMBL" id="JBBNAF010000003">
    <property type="protein sequence ID" value="KAK9161544.1"/>
    <property type="molecule type" value="Genomic_DNA"/>
</dbReference>
<organism evidence="2 3">
    <name type="scientific">Stephania yunnanensis</name>
    <dbReference type="NCBI Taxonomy" id="152371"/>
    <lineage>
        <taxon>Eukaryota</taxon>
        <taxon>Viridiplantae</taxon>
        <taxon>Streptophyta</taxon>
        <taxon>Embryophyta</taxon>
        <taxon>Tracheophyta</taxon>
        <taxon>Spermatophyta</taxon>
        <taxon>Magnoliopsida</taxon>
        <taxon>Ranunculales</taxon>
        <taxon>Menispermaceae</taxon>
        <taxon>Menispermoideae</taxon>
        <taxon>Cissampelideae</taxon>
        <taxon>Stephania</taxon>
    </lineage>
</organism>
<gene>
    <name evidence="2" type="ORF">Syun_007885</name>
</gene>
<protein>
    <submittedName>
        <fullName evidence="2">Uncharacterized protein</fullName>
    </submittedName>
</protein>
<reference evidence="2 3" key="1">
    <citation type="submission" date="2024-01" db="EMBL/GenBank/DDBJ databases">
        <title>Genome assemblies of Stephania.</title>
        <authorList>
            <person name="Yang L."/>
        </authorList>
    </citation>
    <scope>NUCLEOTIDE SEQUENCE [LARGE SCALE GENOMIC DNA]</scope>
    <source>
        <strain evidence="2">YNDBR</strain>
        <tissue evidence="2">Leaf</tissue>
    </source>
</reference>
<keyword evidence="3" id="KW-1185">Reference proteome</keyword>